<reference evidence="1 2" key="1">
    <citation type="submission" date="2014-04" db="EMBL/GenBank/DDBJ databases">
        <title>Evolutionary Origins and Diversification of the Mycorrhizal Mutualists.</title>
        <authorList>
            <consortium name="DOE Joint Genome Institute"/>
            <consortium name="Mycorrhizal Genomics Consortium"/>
            <person name="Kohler A."/>
            <person name="Kuo A."/>
            <person name="Nagy L.G."/>
            <person name="Floudas D."/>
            <person name="Copeland A."/>
            <person name="Barry K.W."/>
            <person name="Cichocki N."/>
            <person name="Veneault-Fourrey C."/>
            <person name="LaButti K."/>
            <person name="Lindquist E.A."/>
            <person name="Lipzen A."/>
            <person name="Lundell T."/>
            <person name="Morin E."/>
            <person name="Murat C."/>
            <person name="Riley R."/>
            <person name="Ohm R."/>
            <person name="Sun H."/>
            <person name="Tunlid A."/>
            <person name="Henrissat B."/>
            <person name="Grigoriev I.V."/>
            <person name="Hibbett D.S."/>
            <person name="Martin F."/>
        </authorList>
    </citation>
    <scope>NUCLEOTIDE SEQUENCE [LARGE SCALE GENOMIC DNA]</scope>
    <source>
        <strain evidence="1 2">FD-317 M1</strain>
    </source>
</reference>
<dbReference type="Proteomes" id="UP000053593">
    <property type="component" value="Unassembled WGS sequence"/>
</dbReference>
<evidence type="ECO:0000313" key="1">
    <source>
        <dbReference type="EMBL" id="KIK53165.1"/>
    </source>
</evidence>
<name>A0A0D0ARZ1_9AGAR</name>
<dbReference type="AlphaFoldDB" id="A0A0D0ARZ1"/>
<sequence>MSIDANVPEPPEGPIHCLAPEILSRIFTFCPPSPEVLSKSSSSARKKEFVALKISHVSRHWRALRRKRALHRSVLFNAKQAAKQRDGFVRDSNAILFTFVVKIANHELAGSSSSAPATQIVFLNQPSLAISQSYGLRHRFRHTVKTRSTSLLPKLSKDDMLQSLYI</sequence>
<accession>A0A0D0ARZ1</accession>
<dbReference type="HOGENOM" id="CLU_1602924_0_0_1"/>
<evidence type="ECO:0000313" key="2">
    <source>
        <dbReference type="Proteomes" id="UP000053593"/>
    </source>
</evidence>
<organism evidence="1 2">
    <name type="scientific">Collybiopsis luxurians FD-317 M1</name>
    <dbReference type="NCBI Taxonomy" id="944289"/>
    <lineage>
        <taxon>Eukaryota</taxon>
        <taxon>Fungi</taxon>
        <taxon>Dikarya</taxon>
        <taxon>Basidiomycota</taxon>
        <taxon>Agaricomycotina</taxon>
        <taxon>Agaricomycetes</taxon>
        <taxon>Agaricomycetidae</taxon>
        <taxon>Agaricales</taxon>
        <taxon>Marasmiineae</taxon>
        <taxon>Omphalotaceae</taxon>
        <taxon>Collybiopsis</taxon>
        <taxon>Collybiopsis luxurians</taxon>
    </lineage>
</organism>
<dbReference type="EMBL" id="KN834832">
    <property type="protein sequence ID" value="KIK53165.1"/>
    <property type="molecule type" value="Genomic_DNA"/>
</dbReference>
<gene>
    <name evidence="1" type="ORF">GYMLUDRAFT_250590</name>
</gene>
<keyword evidence="2" id="KW-1185">Reference proteome</keyword>
<proteinExistence type="predicted"/>
<protein>
    <submittedName>
        <fullName evidence="1">Uncharacterized protein</fullName>
    </submittedName>
</protein>